<sequence>MTSNNKETWKSPGCCKIPNVLGNSAYLKPDPPVSLDLRPIDPSKHISKKINPVNYEKKNRKNMGNQTSRVLSHKKKYECSKSSSNTSNAGSRRGSITDCFIKQNQNLVPVKNEEEIKEKDRYQRMHYMLKLVNKRNILTTFNQSPSIIVKSGLDDGIWTIEVATEYPDAKIIGLDSKLPDIQLPNQTYYRTDIVHTWPIPANTVDFVYQRNMGTRLQKEHWPIVLRQMFTVLKKGACIELVEHELFNHQLGPVSTEIREHYRDQCKQQNLALDPQQIPILLNQIGFEGIECKVIDVPLGEWPDETDIQKAQFKNKKNEFMSNWGLTSTAYDQMMSQAVEEIERYRSFTRFNCWMAKKPLL</sequence>
<accession>I1C724</accession>
<dbReference type="OrthoDB" id="2013972at2759"/>
<evidence type="ECO:0008006" key="4">
    <source>
        <dbReference type="Google" id="ProtNLM"/>
    </source>
</evidence>
<protein>
    <recommendedName>
        <fullName evidence="4">Methyltransferase domain-containing protein</fullName>
    </recommendedName>
</protein>
<dbReference type="Proteomes" id="UP000009138">
    <property type="component" value="Unassembled WGS sequence"/>
</dbReference>
<dbReference type="STRING" id="246409.I1C724"/>
<dbReference type="EMBL" id="CH476737">
    <property type="protein sequence ID" value="EIE84254.1"/>
    <property type="molecule type" value="Genomic_DNA"/>
</dbReference>
<dbReference type="eggNOG" id="ENOG502S6PS">
    <property type="taxonomic scope" value="Eukaryota"/>
</dbReference>
<dbReference type="VEuPathDB" id="FungiDB:RO3G_08964"/>
<dbReference type="OMA" id="ERMDITY"/>
<reference evidence="2 3" key="1">
    <citation type="journal article" date="2009" name="PLoS Genet.">
        <title>Genomic analysis of the basal lineage fungus Rhizopus oryzae reveals a whole-genome duplication.</title>
        <authorList>
            <person name="Ma L.-J."/>
            <person name="Ibrahim A.S."/>
            <person name="Skory C."/>
            <person name="Grabherr M.G."/>
            <person name="Burger G."/>
            <person name="Butler M."/>
            <person name="Elias M."/>
            <person name="Idnurm A."/>
            <person name="Lang B.F."/>
            <person name="Sone T."/>
            <person name="Abe A."/>
            <person name="Calvo S.E."/>
            <person name="Corrochano L.M."/>
            <person name="Engels R."/>
            <person name="Fu J."/>
            <person name="Hansberg W."/>
            <person name="Kim J.-M."/>
            <person name="Kodira C.D."/>
            <person name="Koehrsen M.J."/>
            <person name="Liu B."/>
            <person name="Miranda-Saavedra D."/>
            <person name="O'Leary S."/>
            <person name="Ortiz-Castellanos L."/>
            <person name="Poulter R."/>
            <person name="Rodriguez-Romero J."/>
            <person name="Ruiz-Herrera J."/>
            <person name="Shen Y.-Q."/>
            <person name="Zeng Q."/>
            <person name="Galagan J."/>
            <person name="Birren B.W."/>
            <person name="Cuomo C.A."/>
            <person name="Wickes B.L."/>
        </authorList>
    </citation>
    <scope>NUCLEOTIDE SEQUENCE [LARGE SCALE GENOMIC DNA]</scope>
    <source>
        <strain evidence="3">RA 99-880 / ATCC MYA-4621 / FGSC 9543 / NRRL 43880</strain>
    </source>
</reference>
<dbReference type="GeneID" id="93615930"/>
<dbReference type="AlphaFoldDB" id="I1C724"/>
<proteinExistence type="predicted"/>
<dbReference type="SUPFAM" id="SSF53335">
    <property type="entry name" value="S-adenosyl-L-methionine-dependent methyltransferases"/>
    <property type="match status" value="1"/>
</dbReference>
<feature type="region of interest" description="Disordered" evidence="1">
    <location>
        <begin position="59"/>
        <end position="94"/>
    </location>
</feature>
<keyword evidence="3" id="KW-1185">Reference proteome</keyword>
<evidence type="ECO:0000313" key="2">
    <source>
        <dbReference type="EMBL" id="EIE84254.1"/>
    </source>
</evidence>
<gene>
    <name evidence="2" type="ORF">RO3G_08964</name>
</gene>
<evidence type="ECO:0000256" key="1">
    <source>
        <dbReference type="SAM" id="MobiDB-lite"/>
    </source>
</evidence>
<organism evidence="2 3">
    <name type="scientific">Rhizopus delemar (strain RA 99-880 / ATCC MYA-4621 / FGSC 9543 / NRRL 43880)</name>
    <name type="common">Mucormycosis agent</name>
    <name type="synonym">Rhizopus arrhizus var. delemar</name>
    <dbReference type="NCBI Taxonomy" id="246409"/>
    <lineage>
        <taxon>Eukaryota</taxon>
        <taxon>Fungi</taxon>
        <taxon>Fungi incertae sedis</taxon>
        <taxon>Mucoromycota</taxon>
        <taxon>Mucoromycotina</taxon>
        <taxon>Mucoromycetes</taxon>
        <taxon>Mucorales</taxon>
        <taxon>Mucorineae</taxon>
        <taxon>Rhizopodaceae</taxon>
        <taxon>Rhizopus</taxon>
    </lineage>
</organism>
<dbReference type="Gene3D" id="3.40.50.150">
    <property type="entry name" value="Vaccinia Virus protein VP39"/>
    <property type="match status" value="1"/>
</dbReference>
<dbReference type="InParanoid" id="I1C724"/>
<dbReference type="InterPro" id="IPR029063">
    <property type="entry name" value="SAM-dependent_MTases_sf"/>
</dbReference>
<name>I1C724_RHIO9</name>
<dbReference type="RefSeq" id="XP_067519650.1">
    <property type="nucleotide sequence ID" value="XM_067663549.1"/>
</dbReference>
<evidence type="ECO:0000313" key="3">
    <source>
        <dbReference type="Proteomes" id="UP000009138"/>
    </source>
</evidence>
<feature type="compositionally biased region" description="Low complexity" evidence="1">
    <location>
        <begin position="80"/>
        <end position="94"/>
    </location>
</feature>